<dbReference type="GO" id="GO:0005886">
    <property type="term" value="C:plasma membrane"/>
    <property type="evidence" value="ECO:0007669"/>
    <property type="project" value="TreeGrafter"/>
</dbReference>
<comment type="caution">
    <text evidence="3">The sequence shown here is derived from an EMBL/GenBank/DDBJ whole genome shotgun (WGS) entry which is preliminary data.</text>
</comment>
<protein>
    <submittedName>
        <fullName evidence="3">Cell envelope biogenesis protein AsmA</fullName>
    </submittedName>
</protein>
<evidence type="ECO:0000313" key="4">
    <source>
        <dbReference type="Proteomes" id="UP000611500"/>
    </source>
</evidence>
<dbReference type="InterPro" id="IPR052894">
    <property type="entry name" value="AsmA-related"/>
</dbReference>
<feature type="domain" description="AsmA" evidence="2">
    <location>
        <begin position="350"/>
        <end position="531"/>
    </location>
</feature>
<organism evidence="3 4">
    <name type="scientific">Pseudodonghicola xiamenensis</name>
    <dbReference type="NCBI Taxonomy" id="337702"/>
    <lineage>
        <taxon>Bacteria</taxon>
        <taxon>Pseudomonadati</taxon>
        <taxon>Pseudomonadota</taxon>
        <taxon>Alphaproteobacteria</taxon>
        <taxon>Rhodobacterales</taxon>
        <taxon>Paracoccaceae</taxon>
        <taxon>Pseudodonghicola</taxon>
    </lineage>
</organism>
<dbReference type="Pfam" id="PF05170">
    <property type="entry name" value="AsmA"/>
    <property type="match status" value="2"/>
</dbReference>
<keyword evidence="1" id="KW-0175">Coiled coil</keyword>
<accession>A0A8J3ME94</accession>
<evidence type="ECO:0000256" key="1">
    <source>
        <dbReference type="SAM" id="Coils"/>
    </source>
</evidence>
<proteinExistence type="predicted"/>
<dbReference type="PANTHER" id="PTHR30441">
    <property type="entry name" value="DUF748 DOMAIN-CONTAINING PROTEIN"/>
    <property type="match status" value="1"/>
</dbReference>
<sequence length="642" mass="65924">MKWMFRILGALVVAVIAAGIGVLMLPSERIARLAADQIEAQTGRKLTITGGLSLSYWPVLGVETGPVTLANAPWAGEEPMLRARSLSIGVSTRDLIAGRIRVTRVVAEEPMLNLTTDKAGRGNWVFSDAAASDTAQTGTSGGSATPVTLEHVQLTDARLRYAAAGADPVDLGPADLTLDWPQASGPADVTAALTYDKARIKVSARIAAMQDFIDGKRVPLVAKVGTAGATVDFDGEADVIGAASGQIEADSPDTAKLLAALGLGDVDLPKGLGRAAHLSAEAEISPDGRLALRDLAISADQNSLSGAADIDLSGAVPQINADLSAGVLDLSGLTGGGASGGAGGSGSATSGWSTAPIDASALGLANASVKFSAQSIRVGAMTLGPTNAELTLDTARGVLRLTPATIFGGSLSGRLVANNRKGFSVAGNLRASDLDTTQMLATFAGIDRLSGKLQADVEFLGKGASVDAIMKSLSGKGSLTMGRGVISGIDLDRLFRSGVASGGTTVFDSLTGSFTIKAGNLHNDDLLLSLSNFRVKGAGRVGLGGRDLDYLVTPVAFKSDTSDGLEVPVRVIGPWSAPKFRPDLDAAAKAKLDEQKDALEQKAKDKLKEKLNLQDGQSTEDAVRQKLEDEARKGILKLLGGN</sequence>
<reference evidence="3" key="1">
    <citation type="journal article" date="2014" name="Int. J. Syst. Evol. Microbiol.">
        <title>Complete genome sequence of Corynebacterium casei LMG S-19264T (=DSM 44701T), isolated from a smear-ripened cheese.</title>
        <authorList>
            <consortium name="US DOE Joint Genome Institute (JGI-PGF)"/>
            <person name="Walter F."/>
            <person name="Albersmeier A."/>
            <person name="Kalinowski J."/>
            <person name="Ruckert C."/>
        </authorList>
    </citation>
    <scope>NUCLEOTIDE SEQUENCE</scope>
    <source>
        <strain evidence="3">CGMCC 1.7081</strain>
    </source>
</reference>
<keyword evidence="4" id="KW-1185">Reference proteome</keyword>
<dbReference type="PANTHER" id="PTHR30441:SF4">
    <property type="entry name" value="PROTEIN ASMA"/>
    <property type="match status" value="1"/>
</dbReference>
<name>A0A8J3ME94_9RHOB</name>
<feature type="domain" description="AsmA" evidence="2">
    <location>
        <begin position="3"/>
        <end position="165"/>
    </location>
</feature>
<dbReference type="EMBL" id="BNAP01000030">
    <property type="protein sequence ID" value="GHH01651.1"/>
    <property type="molecule type" value="Genomic_DNA"/>
</dbReference>
<evidence type="ECO:0000313" key="3">
    <source>
        <dbReference type="EMBL" id="GHH01651.1"/>
    </source>
</evidence>
<dbReference type="GO" id="GO:0090313">
    <property type="term" value="P:regulation of protein targeting to membrane"/>
    <property type="evidence" value="ECO:0007669"/>
    <property type="project" value="TreeGrafter"/>
</dbReference>
<dbReference type="Proteomes" id="UP000611500">
    <property type="component" value="Unassembled WGS sequence"/>
</dbReference>
<evidence type="ECO:0000259" key="2">
    <source>
        <dbReference type="Pfam" id="PF05170"/>
    </source>
</evidence>
<reference evidence="3" key="2">
    <citation type="submission" date="2020-09" db="EMBL/GenBank/DDBJ databases">
        <authorList>
            <person name="Sun Q."/>
            <person name="Zhou Y."/>
        </authorList>
    </citation>
    <scope>NUCLEOTIDE SEQUENCE</scope>
    <source>
        <strain evidence="3">CGMCC 1.7081</strain>
    </source>
</reference>
<gene>
    <name evidence="3" type="primary">amsA</name>
    <name evidence="3" type="ORF">GCM10010961_39060</name>
</gene>
<feature type="coiled-coil region" evidence="1">
    <location>
        <begin position="589"/>
        <end position="616"/>
    </location>
</feature>
<dbReference type="InterPro" id="IPR007844">
    <property type="entry name" value="AsmA"/>
</dbReference>
<dbReference type="RefSeq" id="WP_028094989.1">
    <property type="nucleotide sequence ID" value="NZ_BNAP01000030.1"/>
</dbReference>
<dbReference type="AlphaFoldDB" id="A0A8J3ME94"/>